<evidence type="ECO:0000256" key="1">
    <source>
        <dbReference type="SAM" id="Phobius"/>
    </source>
</evidence>
<dbReference type="Proteomes" id="UP000886047">
    <property type="component" value="Unassembled WGS sequence"/>
</dbReference>
<comment type="caution">
    <text evidence="2">The sequence shown here is derived from an EMBL/GenBank/DDBJ whole genome shotgun (WGS) entry which is preliminary data.</text>
</comment>
<dbReference type="EMBL" id="DSDK01000077">
    <property type="protein sequence ID" value="HDR50236.1"/>
    <property type="molecule type" value="Genomic_DNA"/>
</dbReference>
<keyword evidence="1" id="KW-0812">Transmembrane</keyword>
<feature type="transmembrane region" description="Helical" evidence="1">
    <location>
        <begin position="56"/>
        <end position="74"/>
    </location>
</feature>
<feature type="transmembrane region" description="Helical" evidence="1">
    <location>
        <begin position="114"/>
        <end position="133"/>
    </location>
</feature>
<evidence type="ECO:0000313" key="2">
    <source>
        <dbReference type="EMBL" id="HDR50236.1"/>
    </source>
</evidence>
<sequence>MKLLPHVFKWIGITIFFIGFVLGAIDDGRQGFLEGYNETSHDPVKIEFKRILPEKVSQIADYVLLFGLLIYVLSKNKRDDEFTRQMRYEAAYVVFVTTIIFVLILSMINSNLRLEPSTFIGIQLALYLIIRYFRKKSILDW</sequence>
<proteinExistence type="predicted"/>
<accession>A0A831LTE8</accession>
<gene>
    <name evidence="2" type="ORF">ENN90_01250</name>
</gene>
<reference evidence="2" key="1">
    <citation type="journal article" date="2020" name="mSystems">
        <title>Genome- and Community-Level Interaction Insights into Carbon Utilization and Element Cycling Functions of Hydrothermarchaeota in Hydrothermal Sediment.</title>
        <authorList>
            <person name="Zhou Z."/>
            <person name="Liu Y."/>
            <person name="Xu W."/>
            <person name="Pan J."/>
            <person name="Luo Z.H."/>
            <person name="Li M."/>
        </authorList>
    </citation>
    <scope>NUCLEOTIDE SEQUENCE [LARGE SCALE GENOMIC DNA]</scope>
    <source>
        <strain evidence="2">SpSt-1217</strain>
    </source>
</reference>
<feature type="transmembrane region" description="Helical" evidence="1">
    <location>
        <begin position="7"/>
        <end position="25"/>
    </location>
</feature>
<dbReference type="AlphaFoldDB" id="A0A831LTE8"/>
<keyword evidence="1" id="KW-0472">Membrane</keyword>
<protein>
    <submittedName>
        <fullName evidence="2">Uncharacterized protein</fullName>
    </submittedName>
</protein>
<keyword evidence="1" id="KW-1133">Transmembrane helix</keyword>
<name>A0A831LTE8_9BACT</name>
<organism evidence="2">
    <name type="scientific">Mariniphaga anaerophila</name>
    <dbReference type="NCBI Taxonomy" id="1484053"/>
    <lineage>
        <taxon>Bacteria</taxon>
        <taxon>Pseudomonadati</taxon>
        <taxon>Bacteroidota</taxon>
        <taxon>Bacteroidia</taxon>
        <taxon>Marinilabiliales</taxon>
        <taxon>Prolixibacteraceae</taxon>
        <taxon>Mariniphaga</taxon>
    </lineage>
</organism>
<feature type="transmembrane region" description="Helical" evidence="1">
    <location>
        <begin position="86"/>
        <end position="108"/>
    </location>
</feature>